<reference evidence="1" key="1">
    <citation type="submission" date="2018-05" db="EMBL/GenBank/DDBJ databases">
        <authorList>
            <person name="Lanie J.A."/>
            <person name="Ng W.-L."/>
            <person name="Kazmierczak K.M."/>
            <person name="Andrzejewski T.M."/>
            <person name="Davidsen T.M."/>
            <person name="Wayne K.J."/>
            <person name="Tettelin H."/>
            <person name="Glass J.I."/>
            <person name="Rusch D."/>
            <person name="Podicherti R."/>
            <person name="Tsui H.-C.T."/>
            <person name="Winkler M.E."/>
        </authorList>
    </citation>
    <scope>NUCLEOTIDE SEQUENCE</scope>
</reference>
<dbReference type="EMBL" id="UINC01076942">
    <property type="protein sequence ID" value="SVC16581.1"/>
    <property type="molecule type" value="Genomic_DNA"/>
</dbReference>
<protein>
    <recommendedName>
        <fullName evidence="2">Glutaredoxin domain-containing protein</fullName>
    </recommendedName>
</protein>
<sequence length="118" mass="13398">MKIYLYDKCGTCRKALNWLNARGIAYEPAPIRETPPSKTALKKMLKAKNGELKKLFNTSSKDYRDPEVKDRLPDFSTDEAIALLASRGNLIKRPFVLSDDVALVGFKEDEWEAAFSEK</sequence>
<gene>
    <name evidence="1" type="ORF">METZ01_LOCUS269435</name>
</gene>
<dbReference type="PANTHER" id="PTHR30041">
    <property type="entry name" value="ARSENATE REDUCTASE"/>
    <property type="match status" value="1"/>
</dbReference>
<dbReference type="InterPro" id="IPR006660">
    <property type="entry name" value="Arsenate_reductase-like"/>
</dbReference>
<dbReference type="AlphaFoldDB" id="A0A382K1M6"/>
<dbReference type="PANTHER" id="PTHR30041:SF8">
    <property type="entry name" value="PROTEIN YFFB"/>
    <property type="match status" value="1"/>
</dbReference>
<dbReference type="Pfam" id="PF03960">
    <property type="entry name" value="ArsC"/>
    <property type="match status" value="1"/>
</dbReference>
<proteinExistence type="predicted"/>
<organism evidence="1">
    <name type="scientific">marine metagenome</name>
    <dbReference type="NCBI Taxonomy" id="408172"/>
    <lineage>
        <taxon>unclassified sequences</taxon>
        <taxon>metagenomes</taxon>
        <taxon>ecological metagenomes</taxon>
    </lineage>
</organism>
<dbReference type="SUPFAM" id="SSF52833">
    <property type="entry name" value="Thioredoxin-like"/>
    <property type="match status" value="1"/>
</dbReference>
<evidence type="ECO:0000313" key="1">
    <source>
        <dbReference type="EMBL" id="SVC16581.1"/>
    </source>
</evidence>
<dbReference type="NCBIfam" id="TIGR01617">
    <property type="entry name" value="arsC_related"/>
    <property type="match status" value="1"/>
</dbReference>
<dbReference type="PROSITE" id="PS51353">
    <property type="entry name" value="ARSC"/>
    <property type="match status" value="1"/>
</dbReference>
<evidence type="ECO:0008006" key="2">
    <source>
        <dbReference type="Google" id="ProtNLM"/>
    </source>
</evidence>
<dbReference type="Gene3D" id="3.40.30.10">
    <property type="entry name" value="Glutaredoxin"/>
    <property type="match status" value="1"/>
</dbReference>
<accession>A0A382K1M6</accession>
<name>A0A382K1M6_9ZZZZ</name>
<dbReference type="InterPro" id="IPR036249">
    <property type="entry name" value="Thioredoxin-like_sf"/>
</dbReference>
<dbReference type="InterPro" id="IPR006504">
    <property type="entry name" value="Tscrpt_reg_Spx/MgsR"/>
</dbReference>